<dbReference type="AlphaFoldDB" id="A8LQB2"/>
<name>A8LQB2_DINSH</name>
<dbReference type="SUPFAM" id="SSF55961">
    <property type="entry name" value="Bet v1-like"/>
    <property type="match status" value="1"/>
</dbReference>
<dbReference type="KEGG" id="dsh:Dshi_0652"/>
<dbReference type="STRING" id="398580.Dshi_0652"/>
<dbReference type="Gene3D" id="3.30.530.20">
    <property type="match status" value="1"/>
</dbReference>
<dbReference type="EMBL" id="CP000830">
    <property type="protein sequence ID" value="ABV92398.1"/>
    <property type="molecule type" value="Genomic_DNA"/>
</dbReference>
<evidence type="ECO:0008006" key="3">
    <source>
        <dbReference type="Google" id="ProtNLM"/>
    </source>
</evidence>
<gene>
    <name evidence="1" type="ordered locus">Dshi_0652</name>
</gene>
<dbReference type="HOGENOM" id="CLU_138417_0_0_5"/>
<dbReference type="CDD" id="cd07812">
    <property type="entry name" value="SRPBCC"/>
    <property type="match status" value="1"/>
</dbReference>
<sequence length="162" mass="18215">MQFRASEVVTGPIDLVFAGLSDMAHYERDALARGVQVERLDNLPRPAPGMQWRVPFRAKGRDRVAEFALVKLAAPTGMRFEGRVQGLFFESDFDCRVLDPDATEVTITTKLRAKSISAKVILQSMKLARASLAKQYRKRVRKSLRELEDRIHAPTMGEPDAS</sequence>
<proteinExistence type="predicted"/>
<evidence type="ECO:0000313" key="2">
    <source>
        <dbReference type="Proteomes" id="UP000006833"/>
    </source>
</evidence>
<dbReference type="RefSeq" id="WP_012177330.1">
    <property type="nucleotide sequence ID" value="NC_009952.1"/>
</dbReference>
<dbReference type="InterPro" id="IPR023393">
    <property type="entry name" value="START-like_dom_sf"/>
</dbReference>
<reference evidence="2" key="1">
    <citation type="journal article" date="2010" name="ISME J.">
        <title>The complete genome sequence of the algal symbiont Dinoroseobacter shibae: a hitchhiker's guide to life in the sea.</title>
        <authorList>
            <person name="Wagner-Dobler I."/>
            <person name="Ballhausen B."/>
            <person name="Berger M."/>
            <person name="Brinkhoff T."/>
            <person name="Buchholz I."/>
            <person name="Bunk B."/>
            <person name="Cypionka H."/>
            <person name="Daniel R."/>
            <person name="Drepper T."/>
            <person name="Gerdts G."/>
            <person name="Hahnke S."/>
            <person name="Han C."/>
            <person name="Jahn D."/>
            <person name="Kalhoefer D."/>
            <person name="Kiss H."/>
            <person name="Klenk H.P."/>
            <person name="Kyrpides N."/>
            <person name="Liebl W."/>
            <person name="Liesegang H."/>
            <person name="Meincke L."/>
            <person name="Pati A."/>
            <person name="Petersen J."/>
            <person name="Piekarski T."/>
            <person name="Pommerenke C."/>
            <person name="Pradella S."/>
            <person name="Pukall R."/>
            <person name="Rabus R."/>
            <person name="Stackebrandt E."/>
            <person name="Thole S."/>
            <person name="Thompson L."/>
            <person name="Tielen P."/>
            <person name="Tomasch J."/>
            <person name="von Jan M."/>
            <person name="Wanphrut N."/>
            <person name="Wichels A."/>
            <person name="Zech H."/>
            <person name="Simon M."/>
        </authorList>
    </citation>
    <scope>NUCLEOTIDE SEQUENCE [LARGE SCALE GENOMIC DNA]</scope>
    <source>
        <strain evidence="2">DSM 16493 / NCIMB 14021 / DFL 12</strain>
    </source>
</reference>
<accession>A8LQB2</accession>
<dbReference type="OrthoDB" id="7860307at2"/>
<keyword evidence="2" id="KW-1185">Reference proteome</keyword>
<dbReference type="Proteomes" id="UP000006833">
    <property type="component" value="Chromosome"/>
</dbReference>
<organism evidence="1 2">
    <name type="scientific">Dinoroseobacter shibae (strain DSM 16493 / NCIMB 14021 / DFL 12)</name>
    <dbReference type="NCBI Taxonomy" id="398580"/>
    <lineage>
        <taxon>Bacteria</taxon>
        <taxon>Pseudomonadati</taxon>
        <taxon>Pseudomonadota</taxon>
        <taxon>Alphaproteobacteria</taxon>
        <taxon>Rhodobacterales</taxon>
        <taxon>Roseobacteraceae</taxon>
        <taxon>Dinoroseobacter</taxon>
    </lineage>
</organism>
<dbReference type="eggNOG" id="COG3427">
    <property type="taxonomic scope" value="Bacteria"/>
</dbReference>
<evidence type="ECO:0000313" key="1">
    <source>
        <dbReference type="EMBL" id="ABV92398.1"/>
    </source>
</evidence>
<protein>
    <recommendedName>
        <fullName evidence="3">Polyketide cyclase/dehydrase</fullName>
    </recommendedName>
</protein>